<dbReference type="NCBIfam" id="NF045926">
    <property type="entry name" value="STM2901_fam"/>
    <property type="match status" value="1"/>
</dbReference>
<evidence type="ECO:0000313" key="2">
    <source>
        <dbReference type="Proteomes" id="UP001244623"/>
    </source>
</evidence>
<name>A0ABT9TG00_9GAMM</name>
<evidence type="ECO:0000313" key="1">
    <source>
        <dbReference type="EMBL" id="MDQ0021739.1"/>
    </source>
</evidence>
<accession>A0ABT9TG00</accession>
<dbReference type="InterPro" id="IPR058522">
    <property type="entry name" value="DUF8209"/>
</dbReference>
<dbReference type="Proteomes" id="UP001244623">
    <property type="component" value="Unassembled WGS sequence"/>
</dbReference>
<protein>
    <recommendedName>
        <fullName evidence="3">Phage membrane protein</fullName>
    </recommendedName>
</protein>
<comment type="caution">
    <text evidence="1">The sequence shown here is derived from an EMBL/GenBank/DDBJ whole genome shotgun (WGS) entry which is preliminary data.</text>
</comment>
<dbReference type="EMBL" id="JAUSSJ010000009">
    <property type="protein sequence ID" value="MDQ0021739.1"/>
    <property type="molecule type" value="Genomic_DNA"/>
</dbReference>
<organism evidence="1 2">
    <name type="scientific">[Curtobacterium] plantarum</name>
    <dbReference type="NCBI Taxonomy" id="221276"/>
    <lineage>
        <taxon>Bacteria</taxon>
        <taxon>Pseudomonadati</taxon>
        <taxon>Pseudomonadota</taxon>
        <taxon>Gammaproteobacteria</taxon>
        <taxon>Enterobacterales</taxon>
        <taxon>Erwiniaceae</taxon>
        <taxon>Pantoea</taxon>
    </lineage>
</organism>
<reference evidence="1 2" key="1">
    <citation type="submission" date="2023-07" db="EMBL/GenBank/DDBJ databases">
        <title>Sorghum-associated microbial communities from plants grown in Nebraska, USA.</title>
        <authorList>
            <person name="Schachtman D."/>
        </authorList>
    </citation>
    <scope>NUCLEOTIDE SEQUENCE [LARGE SCALE GENOMIC DNA]</scope>
    <source>
        <strain evidence="1 2">CC49</strain>
    </source>
</reference>
<gene>
    <name evidence="1" type="ORF">J2X94_003925</name>
</gene>
<sequence>MMNEVNLWELAVDTTEELNNTYFYAGRPNLTAGELFFMIFCEEVAEQLDIDDFGAIVAILSGRNVLTTRTKPRDALKGTSYASRAARRVFPNAKFPFGIQLPTIVGGYPPRTARILFTHKLSTFVGRAIPVVGWVILARDVADISFNSVRLYNAIARRKDKLW</sequence>
<dbReference type="Pfam" id="PF26636">
    <property type="entry name" value="DUF8209"/>
    <property type="match status" value="1"/>
</dbReference>
<proteinExistence type="predicted"/>
<dbReference type="InterPro" id="IPR058064">
    <property type="entry name" value="STM2901-like"/>
</dbReference>
<keyword evidence="2" id="KW-1185">Reference proteome</keyword>
<evidence type="ECO:0008006" key="3">
    <source>
        <dbReference type="Google" id="ProtNLM"/>
    </source>
</evidence>